<accession>A0A9W6GP38</accession>
<organism evidence="3 4">
    <name type="scientific">Propionigenium maris DSM 9537</name>
    <dbReference type="NCBI Taxonomy" id="1123000"/>
    <lineage>
        <taxon>Bacteria</taxon>
        <taxon>Fusobacteriati</taxon>
        <taxon>Fusobacteriota</taxon>
        <taxon>Fusobacteriia</taxon>
        <taxon>Fusobacteriales</taxon>
        <taxon>Fusobacteriaceae</taxon>
        <taxon>Propionigenium</taxon>
    </lineage>
</organism>
<dbReference type="EMBL" id="BSDY01000020">
    <property type="protein sequence ID" value="GLI57540.1"/>
    <property type="molecule type" value="Genomic_DNA"/>
</dbReference>
<keyword evidence="4" id="KW-1185">Reference proteome</keyword>
<dbReference type="GO" id="GO:0003677">
    <property type="term" value="F:DNA binding"/>
    <property type="evidence" value="ECO:0007669"/>
    <property type="project" value="InterPro"/>
</dbReference>
<dbReference type="Pfam" id="PF01609">
    <property type="entry name" value="DDE_Tnp_1"/>
    <property type="match status" value="1"/>
</dbReference>
<evidence type="ECO:0000313" key="4">
    <source>
        <dbReference type="Proteomes" id="UP001144471"/>
    </source>
</evidence>
<reference evidence="3" key="1">
    <citation type="submission" date="2022-12" db="EMBL/GenBank/DDBJ databases">
        <title>Reference genome sequencing for broad-spectrum identification of bacterial and archaeal isolates by mass spectrometry.</title>
        <authorList>
            <person name="Sekiguchi Y."/>
            <person name="Tourlousse D.M."/>
        </authorList>
    </citation>
    <scope>NUCLEOTIDE SEQUENCE</scope>
    <source>
        <strain evidence="3">10succ1</strain>
    </source>
</reference>
<sequence length="176" mass="20769">MKYKQVTKPTYIQKDMTNNIYFENNTQGIPLSFGITTANIYDSRCEYLIDSLRRIKPGADIIANKGYDVSRLLKYSKDLDINLICPLNKRKAKTIELDKIKGSLRRSNYTYLLSRRGKMRYGKRWEIERLFGNLKENYSIDNRRVRVISRKFFNVSFKLLLLTLAYTLLIKATVFK</sequence>
<protein>
    <recommendedName>
        <fullName evidence="2">Transposase IS4-like domain-containing protein</fullName>
    </recommendedName>
</protein>
<evidence type="ECO:0000256" key="1">
    <source>
        <dbReference type="SAM" id="Phobius"/>
    </source>
</evidence>
<keyword evidence="1" id="KW-0812">Transmembrane</keyword>
<keyword evidence="1" id="KW-1133">Transmembrane helix</keyword>
<proteinExistence type="predicted"/>
<dbReference type="AlphaFoldDB" id="A0A9W6GP38"/>
<feature type="transmembrane region" description="Helical" evidence="1">
    <location>
        <begin position="152"/>
        <end position="170"/>
    </location>
</feature>
<comment type="caution">
    <text evidence="3">The sequence shown here is derived from an EMBL/GenBank/DDBJ whole genome shotgun (WGS) entry which is preliminary data.</text>
</comment>
<evidence type="ECO:0000313" key="3">
    <source>
        <dbReference type="EMBL" id="GLI57540.1"/>
    </source>
</evidence>
<dbReference type="InterPro" id="IPR002559">
    <property type="entry name" value="Transposase_11"/>
</dbReference>
<dbReference type="GO" id="GO:0006313">
    <property type="term" value="P:DNA transposition"/>
    <property type="evidence" value="ECO:0007669"/>
    <property type="project" value="InterPro"/>
</dbReference>
<evidence type="ECO:0000259" key="2">
    <source>
        <dbReference type="Pfam" id="PF01609"/>
    </source>
</evidence>
<dbReference type="GO" id="GO:0004803">
    <property type="term" value="F:transposase activity"/>
    <property type="evidence" value="ECO:0007669"/>
    <property type="project" value="InterPro"/>
</dbReference>
<name>A0A9W6GP38_9FUSO</name>
<gene>
    <name evidence="3" type="ORF">PM10SUCC1_30540</name>
</gene>
<dbReference type="Proteomes" id="UP001144471">
    <property type="component" value="Unassembled WGS sequence"/>
</dbReference>
<keyword evidence="1" id="KW-0472">Membrane</keyword>
<feature type="domain" description="Transposase IS4-like" evidence="2">
    <location>
        <begin position="26"/>
        <end position="168"/>
    </location>
</feature>